<organism evidence="3 4">
    <name type="scientific">Myroides phaeus</name>
    <dbReference type="NCBI Taxonomy" id="702745"/>
    <lineage>
        <taxon>Bacteria</taxon>
        <taxon>Pseudomonadati</taxon>
        <taxon>Bacteroidota</taxon>
        <taxon>Flavobacteriia</taxon>
        <taxon>Flavobacteriales</taxon>
        <taxon>Flavobacteriaceae</taxon>
        <taxon>Myroides</taxon>
    </lineage>
</organism>
<feature type="transmembrane region" description="Helical" evidence="1">
    <location>
        <begin position="101"/>
        <end position="119"/>
    </location>
</feature>
<reference evidence="4" key="1">
    <citation type="submission" date="2016-10" db="EMBL/GenBank/DDBJ databases">
        <authorList>
            <person name="Varghese N."/>
            <person name="Submissions S."/>
        </authorList>
    </citation>
    <scope>NUCLEOTIDE SEQUENCE [LARGE SCALE GENOMIC DNA]</scope>
    <source>
        <strain evidence="4">DSM 23313</strain>
    </source>
</reference>
<evidence type="ECO:0000256" key="1">
    <source>
        <dbReference type="SAM" id="Phobius"/>
    </source>
</evidence>
<keyword evidence="1" id="KW-0812">Transmembrane</keyword>
<proteinExistence type="predicted"/>
<keyword evidence="4" id="KW-1185">Reference proteome</keyword>
<name>A0A1G8DB28_9FLAO</name>
<evidence type="ECO:0000313" key="4">
    <source>
        <dbReference type="Proteomes" id="UP000243588"/>
    </source>
</evidence>
<keyword evidence="1" id="KW-1133">Transmembrane helix</keyword>
<evidence type="ECO:0000313" key="3">
    <source>
        <dbReference type="EMBL" id="SDH54887.1"/>
    </source>
</evidence>
<dbReference type="RefSeq" id="WP_176770725.1">
    <property type="nucleotide sequence ID" value="NZ_FNDQ01000006.1"/>
</dbReference>
<feature type="domain" description="DUF4328" evidence="2">
    <location>
        <begin position="59"/>
        <end position="167"/>
    </location>
</feature>
<dbReference type="Proteomes" id="UP000243588">
    <property type="component" value="Unassembled WGS sequence"/>
</dbReference>
<dbReference type="AlphaFoldDB" id="A0A1G8DB28"/>
<feature type="transmembrane region" description="Helical" evidence="1">
    <location>
        <begin position="175"/>
        <end position="197"/>
    </location>
</feature>
<feature type="transmembrane region" description="Helical" evidence="1">
    <location>
        <begin position="57"/>
        <end position="81"/>
    </location>
</feature>
<dbReference type="InterPro" id="IPR025565">
    <property type="entry name" value="DUF4328"/>
</dbReference>
<gene>
    <name evidence="3" type="ORF">SAMN05421818_10689</name>
</gene>
<dbReference type="Pfam" id="PF14219">
    <property type="entry name" value="DUF4328"/>
    <property type="match status" value="1"/>
</dbReference>
<feature type="transmembrane region" description="Helical" evidence="1">
    <location>
        <begin position="140"/>
        <end position="163"/>
    </location>
</feature>
<protein>
    <recommendedName>
        <fullName evidence="2">DUF4328 domain-containing protein</fullName>
    </recommendedName>
</protein>
<dbReference type="EMBL" id="FNDQ01000006">
    <property type="protein sequence ID" value="SDH54887.1"/>
    <property type="molecule type" value="Genomic_DNA"/>
</dbReference>
<evidence type="ECO:0000259" key="2">
    <source>
        <dbReference type="Pfam" id="PF14219"/>
    </source>
</evidence>
<keyword evidence="1" id="KW-0472">Membrane</keyword>
<feature type="transmembrane region" description="Helical" evidence="1">
    <location>
        <begin position="12"/>
        <end position="36"/>
    </location>
</feature>
<accession>A0A1G8DB28</accession>
<dbReference type="STRING" id="702745.SAMN05421818_10689"/>
<sequence length="227" mass="26263">MLSSNAIRGKVLHYAILTQITTTFAALNCYLMQFWVVKQLDAGVQFVNRELLRLESITNIVVALSALSGLFLLVIFVLWLYRAYANMEKLDRNIDAPRLMLIFGWIIPIYNMIVPFRWIDKLNYSTYFQLRRMQVQGGKLVSSNLLLFGWIAVIIASFIRGYMQKRSVDMEYDTLMQLGIAKEFCVLTGILVMSYFISNYRKLEHKLYTASLEEPQDKDGSIAEVIE</sequence>